<dbReference type="AlphaFoldDB" id="A0AAV4D948"/>
<sequence length="130" mass="14392">MQGTVQVGRRRSSQRKRWDDDIKNWSGLELGNLEKSGTQRRVEQFGEEISHGTPTSNTKRISKVTGTSQSHYRRSGPIYRTHLPIASLPPLSYAAGSRARHLTTWLGPISAKLSKHCCITACDVMMGGIG</sequence>
<evidence type="ECO:0000256" key="1">
    <source>
        <dbReference type="SAM" id="MobiDB-lite"/>
    </source>
</evidence>
<protein>
    <submittedName>
        <fullName evidence="2">Uncharacterized protein</fullName>
    </submittedName>
</protein>
<reference evidence="2 3" key="1">
    <citation type="journal article" date="2021" name="Elife">
        <title>Chloroplast acquisition without the gene transfer in kleptoplastic sea slugs, Plakobranchus ocellatus.</title>
        <authorList>
            <person name="Maeda T."/>
            <person name="Takahashi S."/>
            <person name="Yoshida T."/>
            <person name="Shimamura S."/>
            <person name="Takaki Y."/>
            <person name="Nagai Y."/>
            <person name="Toyoda A."/>
            <person name="Suzuki Y."/>
            <person name="Arimoto A."/>
            <person name="Ishii H."/>
            <person name="Satoh N."/>
            <person name="Nishiyama T."/>
            <person name="Hasebe M."/>
            <person name="Maruyama T."/>
            <person name="Minagawa J."/>
            <person name="Obokata J."/>
            <person name="Shigenobu S."/>
        </authorList>
    </citation>
    <scope>NUCLEOTIDE SEQUENCE [LARGE SCALE GENOMIC DNA]</scope>
</reference>
<feature type="region of interest" description="Disordered" evidence="1">
    <location>
        <begin position="47"/>
        <end position="73"/>
    </location>
</feature>
<proteinExistence type="predicted"/>
<dbReference type="Proteomes" id="UP000735302">
    <property type="component" value="Unassembled WGS sequence"/>
</dbReference>
<accession>A0AAV4D948</accession>
<feature type="compositionally biased region" description="Polar residues" evidence="1">
    <location>
        <begin position="52"/>
        <end position="70"/>
    </location>
</feature>
<gene>
    <name evidence="2" type="ORF">PoB_006727300</name>
</gene>
<evidence type="ECO:0000313" key="2">
    <source>
        <dbReference type="EMBL" id="GFO40768.1"/>
    </source>
</evidence>
<organism evidence="2 3">
    <name type="scientific">Plakobranchus ocellatus</name>
    <dbReference type="NCBI Taxonomy" id="259542"/>
    <lineage>
        <taxon>Eukaryota</taxon>
        <taxon>Metazoa</taxon>
        <taxon>Spiralia</taxon>
        <taxon>Lophotrochozoa</taxon>
        <taxon>Mollusca</taxon>
        <taxon>Gastropoda</taxon>
        <taxon>Heterobranchia</taxon>
        <taxon>Euthyneura</taxon>
        <taxon>Panpulmonata</taxon>
        <taxon>Sacoglossa</taxon>
        <taxon>Placobranchoidea</taxon>
        <taxon>Plakobranchidae</taxon>
        <taxon>Plakobranchus</taxon>
    </lineage>
</organism>
<keyword evidence="3" id="KW-1185">Reference proteome</keyword>
<name>A0AAV4D948_9GAST</name>
<evidence type="ECO:0000313" key="3">
    <source>
        <dbReference type="Proteomes" id="UP000735302"/>
    </source>
</evidence>
<dbReference type="EMBL" id="BLXT01007636">
    <property type="protein sequence ID" value="GFO40768.1"/>
    <property type="molecule type" value="Genomic_DNA"/>
</dbReference>
<comment type="caution">
    <text evidence="2">The sequence shown here is derived from an EMBL/GenBank/DDBJ whole genome shotgun (WGS) entry which is preliminary data.</text>
</comment>